<evidence type="ECO:0000313" key="7">
    <source>
        <dbReference type="EMBL" id="KAL2342861.1"/>
    </source>
</evidence>
<feature type="compositionally biased region" description="Basic and acidic residues" evidence="4">
    <location>
        <begin position="545"/>
        <end position="585"/>
    </location>
</feature>
<dbReference type="InterPro" id="IPR013136">
    <property type="entry name" value="WSTF_Acf1_Cbp146"/>
</dbReference>
<keyword evidence="2 3" id="KW-0539">Nucleus</keyword>
<comment type="caution">
    <text evidence="7">The sequence shown here is derived from an EMBL/GenBank/DDBJ whole genome shotgun (WGS) entry which is preliminary data.</text>
</comment>
<dbReference type="EMBL" id="JBGMDY010000002">
    <property type="protein sequence ID" value="KAL2342861.1"/>
    <property type="molecule type" value="Genomic_DNA"/>
</dbReference>
<keyword evidence="8" id="KW-1185">Reference proteome</keyword>
<gene>
    <name evidence="7" type="ORF">Fmac_004146</name>
</gene>
<dbReference type="Pfam" id="PF10537">
    <property type="entry name" value="WAC_Acf1_DNA_bd"/>
    <property type="match status" value="1"/>
</dbReference>
<reference evidence="7 8" key="1">
    <citation type="submission" date="2024-08" db="EMBL/GenBank/DDBJ databases">
        <title>Insights into the chromosomal genome structure of Flemingia macrophylla.</title>
        <authorList>
            <person name="Ding Y."/>
            <person name="Zhao Y."/>
            <person name="Bi W."/>
            <person name="Wu M."/>
            <person name="Zhao G."/>
            <person name="Gong Y."/>
            <person name="Li W."/>
            <person name="Zhang P."/>
        </authorList>
    </citation>
    <scope>NUCLEOTIDE SEQUENCE [LARGE SCALE GENOMIC DNA]</scope>
    <source>
        <strain evidence="7">DYQJB</strain>
        <tissue evidence="7">Leaf</tissue>
    </source>
</reference>
<feature type="region of interest" description="Disordered" evidence="4">
    <location>
        <begin position="468"/>
        <end position="585"/>
    </location>
</feature>
<evidence type="ECO:0000256" key="4">
    <source>
        <dbReference type="SAM" id="MobiDB-lite"/>
    </source>
</evidence>
<evidence type="ECO:0000256" key="2">
    <source>
        <dbReference type="ARBA" id="ARBA00023242"/>
    </source>
</evidence>
<name>A0ABD1N465_9FABA</name>
<proteinExistence type="predicted"/>
<evidence type="ECO:0000256" key="1">
    <source>
        <dbReference type="ARBA" id="ARBA00004123"/>
    </source>
</evidence>
<dbReference type="PROSITE" id="PS50827">
    <property type="entry name" value="DDT"/>
    <property type="match status" value="1"/>
</dbReference>
<sequence length="715" mass="83376">MPLLRRKPFALVQLPVDLKPDELVFQIRFTKEIFRDYHDYLKQLNLYRQRVWTCKVTGKTALTYEEAMVSEQRATEKVQQIPKELMTTALRIIQYSMLPLKDLADFIAEKLHERLFVGAELHGKKGDGIHPCKILKVIQKGVDKFCYEVAWLDKNKNIRERAEVSAEDLVLKKPLFSRNILKSFIRESTYRNAPWVLHDELAKNHGILTDIPEELRGRVSFKDGLLIFTKKRKNEESLEDSDGKRKKLDGAQGDDSGPEKENGQQKDEAIKYPIDDLLVKPSPDDPVFTDRPSPSRDFNIPMSCVGDLLMVWDFLTSFGKLLHLWPYSLEDFENAICHKESNVVLLVESHAALFRLLVKDDYDCSSAVKKRKLKHKITMINWTEYLCNFLEMINIPELRQYEATIKRGHYGLVDARVKLEILCNLVNQALESAIFREKLNMIIEQRQALGATRREEALENARRRREEKERLKAEAESNGFVDEHHLNGANVLTNNNHGIPNGDTQNEDVGEKSKIKIEPSGQNLPSGGSEINQLNSASKKATKKQNSELKEPTENGRELSRKESPKQLKGDKDPSEKNSKEQRKEYFEREMEKRIIRRSPLGKDRNYNRYWWFRRDGRIFVESYDSKEWGYYSSKEELDALMSSLNCKGERERALQKQLEKYYNNICSELQKRSKDLMHKILDESVLRRSTRVRAPPRQNPANAFLRYVNKWKEE</sequence>
<protein>
    <recommendedName>
        <fullName evidence="9">DDT domain-containing protein</fullName>
    </recommendedName>
</protein>
<evidence type="ECO:0000259" key="5">
    <source>
        <dbReference type="PROSITE" id="PS50827"/>
    </source>
</evidence>
<dbReference type="InterPro" id="IPR028941">
    <property type="entry name" value="WHIM2_dom"/>
</dbReference>
<feature type="compositionally biased region" description="Basic and acidic residues" evidence="4">
    <location>
        <begin position="468"/>
        <end position="486"/>
    </location>
</feature>
<evidence type="ECO:0000259" key="6">
    <source>
        <dbReference type="PROSITE" id="PS51136"/>
    </source>
</evidence>
<dbReference type="Pfam" id="PF15613">
    <property type="entry name" value="WSD"/>
    <property type="match status" value="1"/>
</dbReference>
<dbReference type="AlphaFoldDB" id="A0ABD1N465"/>
<evidence type="ECO:0008006" key="9">
    <source>
        <dbReference type="Google" id="ProtNLM"/>
    </source>
</evidence>
<dbReference type="PROSITE" id="PS51136">
    <property type="entry name" value="WAC"/>
    <property type="match status" value="1"/>
</dbReference>
<feature type="domain" description="WAC" evidence="6">
    <location>
        <begin position="22"/>
        <end position="127"/>
    </location>
</feature>
<organism evidence="7 8">
    <name type="scientific">Flemingia macrophylla</name>
    <dbReference type="NCBI Taxonomy" id="520843"/>
    <lineage>
        <taxon>Eukaryota</taxon>
        <taxon>Viridiplantae</taxon>
        <taxon>Streptophyta</taxon>
        <taxon>Embryophyta</taxon>
        <taxon>Tracheophyta</taxon>
        <taxon>Spermatophyta</taxon>
        <taxon>Magnoliopsida</taxon>
        <taxon>eudicotyledons</taxon>
        <taxon>Gunneridae</taxon>
        <taxon>Pentapetalae</taxon>
        <taxon>rosids</taxon>
        <taxon>fabids</taxon>
        <taxon>Fabales</taxon>
        <taxon>Fabaceae</taxon>
        <taxon>Papilionoideae</taxon>
        <taxon>50 kb inversion clade</taxon>
        <taxon>NPAAA clade</taxon>
        <taxon>indigoferoid/millettioid clade</taxon>
        <taxon>Phaseoleae</taxon>
        <taxon>Flemingia</taxon>
    </lineage>
</organism>
<feature type="region of interest" description="Disordered" evidence="4">
    <location>
        <begin position="238"/>
        <end position="267"/>
    </location>
</feature>
<dbReference type="GO" id="GO:0005634">
    <property type="term" value="C:nucleus"/>
    <property type="evidence" value="ECO:0007669"/>
    <property type="project" value="UniProtKB-SubCell"/>
</dbReference>
<dbReference type="GO" id="GO:0000785">
    <property type="term" value="C:chromatin"/>
    <property type="evidence" value="ECO:0007669"/>
    <property type="project" value="UniProtKB-ARBA"/>
</dbReference>
<dbReference type="Pfam" id="PF02791">
    <property type="entry name" value="DDT"/>
    <property type="match status" value="1"/>
</dbReference>
<dbReference type="PANTHER" id="PTHR15546">
    <property type="entry name" value="BROMODOMAIN ADJACENT TO ZINC FINGER DOMAIN, 2A"/>
    <property type="match status" value="1"/>
</dbReference>
<comment type="subcellular location">
    <subcellularLocation>
        <location evidence="1 3">Nucleus</location>
    </subcellularLocation>
</comment>
<evidence type="ECO:0000256" key="3">
    <source>
        <dbReference type="PROSITE-ProRule" id="PRU00475"/>
    </source>
</evidence>
<accession>A0ABD1N465</accession>
<dbReference type="InterPro" id="IPR053271">
    <property type="entry name" value="DDT_domain"/>
</dbReference>
<feature type="compositionally biased region" description="Polar residues" evidence="4">
    <location>
        <begin position="490"/>
        <end position="504"/>
    </location>
</feature>
<feature type="compositionally biased region" description="Polar residues" evidence="4">
    <location>
        <begin position="520"/>
        <end position="539"/>
    </location>
</feature>
<dbReference type="Proteomes" id="UP001603857">
    <property type="component" value="Unassembled WGS sequence"/>
</dbReference>
<feature type="compositionally biased region" description="Basic and acidic residues" evidence="4">
    <location>
        <begin position="257"/>
        <end position="267"/>
    </location>
</feature>
<dbReference type="PANTHER" id="PTHR15546:SF2">
    <property type="entry name" value="DDT DOMAIN-CONTAINING PROTEIN DDB_G0282237"/>
    <property type="match status" value="1"/>
</dbReference>
<feature type="domain" description="DDT" evidence="5">
    <location>
        <begin position="302"/>
        <end position="363"/>
    </location>
</feature>
<evidence type="ECO:0000313" key="8">
    <source>
        <dbReference type="Proteomes" id="UP001603857"/>
    </source>
</evidence>
<dbReference type="InterPro" id="IPR018501">
    <property type="entry name" value="DDT_dom"/>
</dbReference>
<dbReference type="SMART" id="SM00571">
    <property type="entry name" value="DDT"/>
    <property type="match status" value="1"/>
</dbReference>